<feature type="domain" description="HTH cro/C1-type" evidence="1">
    <location>
        <begin position="17"/>
        <end position="63"/>
    </location>
</feature>
<dbReference type="RefSeq" id="WP_148580872.1">
    <property type="nucleotide sequence ID" value="NZ_SDKK01000023.1"/>
</dbReference>
<dbReference type="Pfam" id="PF01381">
    <property type="entry name" value="HTH_3"/>
    <property type="match status" value="1"/>
</dbReference>
<dbReference type="EMBL" id="SDKK01000023">
    <property type="protein sequence ID" value="TYC54231.1"/>
    <property type="molecule type" value="Genomic_DNA"/>
</dbReference>
<dbReference type="CDD" id="cd00093">
    <property type="entry name" value="HTH_XRE"/>
    <property type="match status" value="1"/>
</dbReference>
<dbReference type="Gene3D" id="1.10.260.40">
    <property type="entry name" value="lambda repressor-like DNA-binding domains"/>
    <property type="match status" value="1"/>
</dbReference>
<evidence type="ECO:0000259" key="1">
    <source>
        <dbReference type="PROSITE" id="PS50943"/>
    </source>
</evidence>
<comment type="caution">
    <text evidence="2">The sequence shown here is derived from an EMBL/GenBank/DDBJ whole genome shotgun (WGS) entry which is preliminary data.</text>
</comment>
<dbReference type="PROSITE" id="PS50943">
    <property type="entry name" value="HTH_CROC1"/>
    <property type="match status" value="1"/>
</dbReference>
<evidence type="ECO:0000313" key="2">
    <source>
        <dbReference type="EMBL" id="TYC54231.1"/>
    </source>
</evidence>
<dbReference type="Proteomes" id="UP000389128">
    <property type="component" value="Unassembled WGS sequence"/>
</dbReference>
<dbReference type="OrthoDB" id="9179825at2"/>
<evidence type="ECO:0000313" key="3">
    <source>
        <dbReference type="Proteomes" id="UP000389128"/>
    </source>
</evidence>
<name>A0A6C2CJV1_9RHOO</name>
<proteinExistence type="predicted"/>
<gene>
    <name evidence="2" type="ORF">ETQ85_20080</name>
</gene>
<organism evidence="2 3">
    <name type="scientific">Zoogloea oleivorans</name>
    <dbReference type="NCBI Taxonomy" id="1552750"/>
    <lineage>
        <taxon>Bacteria</taxon>
        <taxon>Pseudomonadati</taxon>
        <taxon>Pseudomonadota</taxon>
        <taxon>Betaproteobacteria</taxon>
        <taxon>Rhodocyclales</taxon>
        <taxon>Zoogloeaceae</taxon>
        <taxon>Zoogloea</taxon>
    </lineage>
</organism>
<accession>A0A6C2CJV1</accession>
<protein>
    <submittedName>
        <fullName evidence="2">XRE family transcriptional regulator</fullName>
    </submittedName>
</protein>
<reference evidence="2 3" key="1">
    <citation type="submission" date="2019-01" db="EMBL/GenBank/DDBJ databases">
        <title>Zoogloea oleivorans genome sequencing and assembly.</title>
        <authorList>
            <person name="Tancsics A."/>
            <person name="Farkas M."/>
            <person name="Kriszt B."/>
            <person name="Maroti G."/>
            <person name="Horvath B."/>
        </authorList>
    </citation>
    <scope>NUCLEOTIDE SEQUENCE [LARGE SCALE GENOMIC DNA]</scope>
    <source>
        <strain evidence="2 3">Buc</strain>
    </source>
</reference>
<dbReference type="SUPFAM" id="SSF47413">
    <property type="entry name" value="lambda repressor-like DNA-binding domains"/>
    <property type="match status" value="1"/>
</dbReference>
<dbReference type="InterPro" id="IPR010982">
    <property type="entry name" value="Lambda_DNA-bd_dom_sf"/>
</dbReference>
<keyword evidence="3" id="KW-1185">Reference proteome</keyword>
<dbReference type="InterPro" id="IPR001387">
    <property type="entry name" value="Cro/C1-type_HTH"/>
</dbReference>
<dbReference type="GO" id="GO:0003677">
    <property type="term" value="F:DNA binding"/>
    <property type="evidence" value="ECO:0007669"/>
    <property type="project" value="InterPro"/>
</dbReference>
<dbReference type="AlphaFoldDB" id="A0A6C2CJV1"/>
<sequence length="315" mass="35107">MSREALVQLALETMACSQKELAAHIGVSPAQISKWKKGEHMSADMEVKLRTAAGIGEMDPDFIRWAGSLAHAEKWEKVIKYMAGIAYECAETGYDTEPLSDPDGSLCASTCRVLDEMGVERPDGFPEELDLDYETADMDELSHLLESNPYSSLIGKIYDALNDVYGFYAAYIADLIYDEKLDLFDTAACDIEPCLISLAATKVDVEENFARKTRSFTHRTNREFEEWLNVVKEQAFRCGVPLKAELIDLVNQTHNELSHSAEAESLGSNASRIHPDIYMNELLVGMRVIHQVLPAIMKKLGIDQEFELAPSSLSA</sequence>